<gene>
    <name evidence="3" type="ORF">GFC01_16130</name>
</gene>
<evidence type="ECO:0000313" key="4">
    <source>
        <dbReference type="Proteomes" id="UP000441717"/>
    </source>
</evidence>
<dbReference type="InterPro" id="IPR023210">
    <property type="entry name" value="NADP_OxRdtase_dom"/>
</dbReference>
<keyword evidence="1" id="KW-0560">Oxidoreductase</keyword>
<dbReference type="PANTHER" id="PTHR43625:SF77">
    <property type="entry name" value="ALDO-KETO REDUCTASE"/>
    <property type="match status" value="1"/>
</dbReference>
<dbReference type="EMBL" id="WHYR01000065">
    <property type="protein sequence ID" value="MQL53758.1"/>
    <property type="molecule type" value="Genomic_DNA"/>
</dbReference>
<accession>A0A6N7IX65</accession>
<dbReference type="CDD" id="cd19078">
    <property type="entry name" value="AKR_AKR13C1_2"/>
    <property type="match status" value="1"/>
</dbReference>
<dbReference type="AlphaFoldDB" id="A0A6N7IX65"/>
<dbReference type="InterPro" id="IPR050791">
    <property type="entry name" value="Aldo-Keto_reductase"/>
</dbReference>
<protein>
    <submittedName>
        <fullName evidence="3">Aldo/keto reductase</fullName>
    </submittedName>
</protein>
<dbReference type="Proteomes" id="UP000441717">
    <property type="component" value="Unassembled WGS sequence"/>
</dbReference>
<dbReference type="OrthoDB" id="9804790at2"/>
<organism evidence="3 4">
    <name type="scientific">Desulfofundulus thermobenzoicus</name>
    <dbReference type="NCBI Taxonomy" id="29376"/>
    <lineage>
        <taxon>Bacteria</taxon>
        <taxon>Bacillati</taxon>
        <taxon>Bacillota</taxon>
        <taxon>Clostridia</taxon>
        <taxon>Eubacteriales</taxon>
        <taxon>Peptococcaceae</taxon>
        <taxon>Desulfofundulus</taxon>
    </lineage>
</organism>
<evidence type="ECO:0000259" key="2">
    <source>
        <dbReference type="Pfam" id="PF00248"/>
    </source>
</evidence>
<dbReference type="PRINTS" id="PR00069">
    <property type="entry name" value="ALDKETRDTASE"/>
</dbReference>
<dbReference type="InterPro" id="IPR020471">
    <property type="entry name" value="AKR"/>
</dbReference>
<comment type="caution">
    <text evidence="3">The sequence shown here is derived from an EMBL/GenBank/DDBJ whole genome shotgun (WGS) entry which is preliminary data.</text>
</comment>
<dbReference type="SUPFAM" id="SSF51430">
    <property type="entry name" value="NAD(P)-linked oxidoreductase"/>
    <property type="match status" value="1"/>
</dbReference>
<name>A0A6N7IX65_9FIRM</name>
<dbReference type="Gene3D" id="3.20.20.100">
    <property type="entry name" value="NADP-dependent oxidoreductase domain"/>
    <property type="match status" value="1"/>
</dbReference>
<sequence>MEKRKIGKSCLEVSAIGLGCMRMSFGQNPLPDRKEMTALISKAVELGVTFFDTAEVYGPYTNEELVGEALEPFKGEVVIATKFGFDLYPDGRPGWRGLNSRPEHIKKAVEGSLKRLRVEAIDLYYQHRVDPNVPIEDVAGAVKDLIQEGKVKYFGLSEAGAQTIRRAHAVCPVAAVQSEYSLWWRKPEEEVLPTCEELGIGFVPYSPLGKGFLTGTIDDKAQFDPSDIRSSIPRFQPEAIRANLALVDFIKEIARRKQATPAQIALAWLLAQKPWIVPIPGTTKLERLNENIGAVSVTLTQEDLREIAEALSHIPIRGERYSEEAEKMTYR</sequence>
<dbReference type="InterPro" id="IPR036812">
    <property type="entry name" value="NAD(P)_OxRdtase_dom_sf"/>
</dbReference>
<evidence type="ECO:0000256" key="1">
    <source>
        <dbReference type="ARBA" id="ARBA00023002"/>
    </source>
</evidence>
<dbReference type="GO" id="GO:0016491">
    <property type="term" value="F:oxidoreductase activity"/>
    <property type="evidence" value="ECO:0007669"/>
    <property type="project" value="UniProtKB-KW"/>
</dbReference>
<reference evidence="3 4" key="1">
    <citation type="submission" date="2019-10" db="EMBL/GenBank/DDBJ databases">
        <title>Comparative genomics of sulfur disproportionating microorganisms.</title>
        <authorList>
            <person name="Ward L.M."/>
            <person name="Bertran E."/>
            <person name="Johnston D."/>
        </authorList>
    </citation>
    <scope>NUCLEOTIDE SEQUENCE [LARGE SCALE GENOMIC DNA]</scope>
    <source>
        <strain evidence="3 4">DSM 14055</strain>
    </source>
</reference>
<dbReference type="PANTHER" id="PTHR43625">
    <property type="entry name" value="AFLATOXIN B1 ALDEHYDE REDUCTASE"/>
    <property type="match status" value="1"/>
</dbReference>
<dbReference type="RefSeq" id="WP_152948215.1">
    <property type="nucleotide sequence ID" value="NZ_WHYR01000065.1"/>
</dbReference>
<keyword evidence="4" id="KW-1185">Reference proteome</keyword>
<evidence type="ECO:0000313" key="3">
    <source>
        <dbReference type="EMBL" id="MQL53758.1"/>
    </source>
</evidence>
<feature type="domain" description="NADP-dependent oxidoreductase" evidence="2">
    <location>
        <begin position="16"/>
        <end position="310"/>
    </location>
</feature>
<dbReference type="GO" id="GO:0005737">
    <property type="term" value="C:cytoplasm"/>
    <property type="evidence" value="ECO:0007669"/>
    <property type="project" value="TreeGrafter"/>
</dbReference>
<proteinExistence type="predicted"/>
<dbReference type="Pfam" id="PF00248">
    <property type="entry name" value="Aldo_ket_red"/>
    <property type="match status" value="1"/>
</dbReference>